<name>A0A7V5VEC8_CALAY</name>
<protein>
    <submittedName>
        <fullName evidence="1">HAD family phosphatase</fullName>
    </submittedName>
</protein>
<dbReference type="CDD" id="cd07505">
    <property type="entry name" value="HAD_BPGM-like"/>
    <property type="match status" value="1"/>
</dbReference>
<comment type="caution">
    <text evidence="1">The sequence shown here is derived from an EMBL/GenBank/DDBJ whole genome shotgun (WGS) entry which is preliminary data.</text>
</comment>
<dbReference type="Gene3D" id="3.40.50.1000">
    <property type="entry name" value="HAD superfamily/HAD-like"/>
    <property type="match status" value="1"/>
</dbReference>
<dbReference type="SFLD" id="SFLDS00003">
    <property type="entry name" value="Haloacid_Dehalogenase"/>
    <property type="match status" value="1"/>
</dbReference>
<dbReference type="Proteomes" id="UP000885771">
    <property type="component" value="Unassembled WGS sequence"/>
</dbReference>
<dbReference type="InterPro" id="IPR006439">
    <property type="entry name" value="HAD-SF_hydro_IA"/>
</dbReference>
<dbReference type="InterPro" id="IPR023214">
    <property type="entry name" value="HAD_sf"/>
</dbReference>
<dbReference type="SFLD" id="SFLDG01129">
    <property type="entry name" value="C1.5:_HAD__Beta-PGM__Phosphata"/>
    <property type="match status" value="1"/>
</dbReference>
<dbReference type="Pfam" id="PF13419">
    <property type="entry name" value="HAD_2"/>
    <property type="match status" value="1"/>
</dbReference>
<dbReference type="PANTHER" id="PTHR18901">
    <property type="entry name" value="2-DEOXYGLUCOSE-6-PHOSPHATE PHOSPHATASE 2"/>
    <property type="match status" value="1"/>
</dbReference>
<dbReference type="AlphaFoldDB" id="A0A7V5VEC8"/>
<accession>A0A7V5VEC8</accession>
<dbReference type="EMBL" id="DRLI01000051">
    <property type="protein sequence ID" value="HHM01630.1"/>
    <property type="molecule type" value="Genomic_DNA"/>
</dbReference>
<proteinExistence type="predicted"/>
<dbReference type="PANTHER" id="PTHR18901:SF38">
    <property type="entry name" value="PSEUDOURIDINE-5'-PHOSPHATASE"/>
    <property type="match status" value="1"/>
</dbReference>
<evidence type="ECO:0000313" key="1">
    <source>
        <dbReference type="EMBL" id="HHM01630.1"/>
    </source>
</evidence>
<dbReference type="InterPro" id="IPR036412">
    <property type="entry name" value="HAD-like_sf"/>
</dbReference>
<gene>
    <name evidence="1" type="ORF">ENJ15_01355</name>
</gene>
<dbReference type="SUPFAM" id="SSF56784">
    <property type="entry name" value="HAD-like"/>
    <property type="match status" value="1"/>
</dbReference>
<sequence length="229" mass="25245">MPVPFESLEAIIFDMDGVLLDTEPLHMQAFVSFLEFYDIHVPPETLWSFIGHSVQENIKVLKSRYAPLADITIEEAARKRDALYLQLLEKSSLTLNSGVADLIDYALNNKLALGVATSSDKSHWQTVARVIKRNEGIDLNMVFEAVSCGDEVPKRKPHPGLYLRACAGLGLEPSKRIIAIEDSPAGIESANSAGLSSIALLTPYVPENQLKAAAMMIREIAEISERLVR</sequence>
<dbReference type="NCBIfam" id="TIGR01509">
    <property type="entry name" value="HAD-SF-IA-v3"/>
    <property type="match status" value="1"/>
</dbReference>
<dbReference type="InterPro" id="IPR041492">
    <property type="entry name" value="HAD_2"/>
</dbReference>
<reference evidence="1" key="1">
    <citation type="journal article" date="2020" name="mSystems">
        <title>Genome- and Community-Level Interaction Insights into Carbon Utilization and Element Cycling Functions of Hydrothermarchaeota in Hydrothermal Sediment.</title>
        <authorList>
            <person name="Zhou Z."/>
            <person name="Liu Y."/>
            <person name="Xu W."/>
            <person name="Pan J."/>
            <person name="Luo Z.H."/>
            <person name="Li M."/>
        </authorList>
    </citation>
    <scope>NUCLEOTIDE SEQUENCE [LARGE SCALE GENOMIC DNA]</scope>
    <source>
        <strain evidence="1">HyVt-460</strain>
    </source>
</reference>
<organism evidence="1">
    <name type="scientific">Caldithrix abyssi</name>
    <dbReference type="NCBI Taxonomy" id="187145"/>
    <lineage>
        <taxon>Bacteria</taxon>
        <taxon>Pseudomonadati</taxon>
        <taxon>Calditrichota</taxon>
        <taxon>Calditrichia</taxon>
        <taxon>Calditrichales</taxon>
        <taxon>Calditrichaceae</taxon>
        <taxon>Caldithrix</taxon>
    </lineage>
</organism>
<dbReference type="InterPro" id="IPR023198">
    <property type="entry name" value="PGP-like_dom2"/>
</dbReference>
<dbReference type="Gene3D" id="1.10.150.240">
    <property type="entry name" value="Putative phosphatase, domain 2"/>
    <property type="match status" value="1"/>
</dbReference>